<dbReference type="FunFam" id="1.20.1050.10:FF:000017">
    <property type="entry name" value="Maleylacetoacetate isomerase"/>
    <property type="match status" value="1"/>
</dbReference>
<dbReference type="Gene3D" id="1.20.1050.10">
    <property type="match status" value="1"/>
</dbReference>
<dbReference type="SUPFAM" id="SSF47616">
    <property type="entry name" value="GST C-terminal domain-like"/>
    <property type="match status" value="1"/>
</dbReference>
<feature type="domain" description="GST N-terminal" evidence="2">
    <location>
        <begin position="1"/>
        <end position="86"/>
    </location>
</feature>
<dbReference type="InterPro" id="IPR040079">
    <property type="entry name" value="Glutathione_S-Trfase"/>
</dbReference>
<dbReference type="AlphaFoldDB" id="A0A119CYV4"/>
<dbReference type="SUPFAM" id="SSF52833">
    <property type="entry name" value="Thioredoxin-like"/>
    <property type="match status" value="1"/>
</dbReference>
<sequence length="216" mass="24747">MKLYGYWRSSAAYRVRIALNLKQLTAEHISVHLVNNGGEQHSEAYHQLNPSDLVPTFIDNNESGEINLSQSLAIMEYLDEKHPQQPLLPSNIEHRAIVRSMAQAIACEIHPLDNLRVLQYLVNEMGVSEADKMRWYHHWIHLGFAALEQQLSRYSGRFCFGDTPSLADICLIPQVYNAKRFNLELAAYPNIVRIWDECHKLPAFVDAAPEQQHDAT</sequence>
<dbReference type="Proteomes" id="UP000055702">
    <property type="component" value="Unassembled WGS sequence"/>
</dbReference>
<dbReference type="SFLD" id="SFLDG00358">
    <property type="entry name" value="Main_(cytGST)"/>
    <property type="match status" value="1"/>
</dbReference>
<dbReference type="RefSeq" id="WP_059747334.1">
    <property type="nucleotide sequence ID" value="NZ_JBQMWJ010000001.1"/>
</dbReference>
<dbReference type="InterPro" id="IPR010987">
    <property type="entry name" value="Glutathione-S-Trfase_C-like"/>
</dbReference>
<comment type="caution">
    <text evidence="4">The sequence shown here is derived from an EMBL/GenBank/DDBJ whole genome shotgun (WGS) entry which is preliminary data.</text>
</comment>
<dbReference type="NCBIfam" id="TIGR01262">
    <property type="entry name" value="maiA"/>
    <property type="match status" value="1"/>
</dbReference>
<name>A0A119CYV4_SHEFR</name>
<reference evidence="4 5" key="1">
    <citation type="submission" date="2016-01" db="EMBL/GenBank/DDBJ databases">
        <title>Draft genome of the antarctic isolate Shewanella frigidimarina Ag06-30.</title>
        <authorList>
            <person name="Parmeciano Di Noto G."/>
            <person name="Vazquez S."/>
            <person name="Mac Cormack W."/>
            <person name="Iriarte A."/>
            <person name="Quiroga C."/>
        </authorList>
    </citation>
    <scope>NUCLEOTIDE SEQUENCE [LARGE SCALE GENOMIC DNA]</scope>
    <source>
        <strain evidence="4 5">Ag06-30</strain>
    </source>
</reference>
<keyword evidence="4" id="KW-0413">Isomerase</keyword>
<dbReference type="GO" id="GO:0016034">
    <property type="term" value="F:maleylacetoacetate isomerase activity"/>
    <property type="evidence" value="ECO:0007669"/>
    <property type="project" value="TreeGrafter"/>
</dbReference>
<dbReference type="GO" id="GO:0006749">
    <property type="term" value="P:glutathione metabolic process"/>
    <property type="evidence" value="ECO:0007669"/>
    <property type="project" value="TreeGrafter"/>
</dbReference>
<dbReference type="GO" id="GO:0005737">
    <property type="term" value="C:cytoplasm"/>
    <property type="evidence" value="ECO:0007669"/>
    <property type="project" value="InterPro"/>
</dbReference>
<dbReference type="GO" id="GO:0004364">
    <property type="term" value="F:glutathione transferase activity"/>
    <property type="evidence" value="ECO:0007669"/>
    <property type="project" value="TreeGrafter"/>
</dbReference>
<dbReference type="InterPro" id="IPR004045">
    <property type="entry name" value="Glutathione_S-Trfase_N"/>
</dbReference>
<dbReference type="CDD" id="cd03191">
    <property type="entry name" value="GST_C_Zeta"/>
    <property type="match status" value="1"/>
</dbReference>
<dbReference type="SFLD" id="SFLDS00019">
    <property type="entry name" value="Glutathione_Transferase_(cytos"/>
    <property type="match status" value="1"/>
</dbReference>
<dbReference type="PROSITE" id="PS50404">
    <property type="entry name" value="GST_NTER"/>
    <property type="match status" value="1"/>
</dbReference>
<accession>A0A119CYV4</accession>
<evidence type="ECO:0000259" key="2">
    <source>
        <dbReference type="PROSITE" id="PS50404"/>
    </source>
</evidence>
<dbReference type="InterPro" id="IPR036249">
    <property type="entry name" value="Thioredoxin-like_sf"/>
</dbReference>
<dbReference type="GO" id="GO:0006559">
    <property type="term" value="P:L-phenylalanine catabolic process"/>
    <property type="evidence" value="ECO:0007669"/>
    <property type="project" value="TreeGrafter"/>
</dbReference>
<gene>
    <name evidence="4" type="ORF">AWJ07_08345</name>
</gene>
<dbReference type="InterPro" id="IPR005955">
    <property type="entry name" value="GST_Zeta"/>
</dbReference>
<feature type="domain" description="GST C-terminal" evidence="3">
    <location>
        <begin position="91"/>
        <end position="216"/>
    </location>
</feature>
<evidence type="ECO:0000313" key="5">
    <source>
        <dbReference type="Proteomes" id="UP000055702"/>
    </source>
</evidence>
<dbReference type="InterPro" id="IPR034330">
    <property type="entry name" value="GST_Zeta_C"/>
</dbReference>
<dbReference type="InterPro" id="IPR034333">
    <property type="entry name" value="GST_Zeta_N"/>
</dbReference>
<dbReference type="PANTHER" id="PTHR42673:SF21">
    <property type="entry name" value="GLUTATHIONE S-TRANSFERASE YFCF"/>
    <property type="match status" value="1"/>
</dbReference>
<dbReference type="PANTHER" id="PTHR42673">
    <property type="entry name" value="MALEYLACETOACETATE ISOMERASE"/>
    <property type="match status" value="1"/>
</dbReference>
<dbReference type="PROSITE" id="PS50405">
    <property type="entry name" value="GST_CTER"/>
    <property type="match status" value="1"/>
</dbReference>
<evidence type="ECO:0000259" key="3">
    <source>
        <dbReference type="PROSITE" id="PS50405"/>
    </source>
</evidence>
<evidence type="ECO:0000256" key="1">
    <source>
        <dbReference type="ARBA" id="ARBA00010007"/>
    </source>
</evidence>
<dbReference type="Gene3D" id="3.40.30.10">
    <property type="entry name" value="Glutaredoxin"/>
    <property type="match status" value="1"/>
</dbReference>
<comment type="similarity">
    <text evidence="1">Belongs to the GST superfamily. Zeta family.</text>
</comment>
<evidence type="ECO:0000313" key="4">
    <source>
        <dbReference type="EMBL" id="KVX00368.1"/>
    </source>
</evidence>
<dbReference type="Pfam" id="PF13417">
    <property type="entry name" value="GST_N_3"/>
    <property type="match status" value="1"/>
</dbReference>
<proteinExistence type="inferred from homology"/>
<protein>
    <submittedName>
        <fullName evidence="4">Maleylacetoacetate isomerase</fullName>
    </submittedName>
</protein>
<dbReference type="InterPro" id="IPR036282">
    <property type="entry name" value="Glutathione-S-Trfase_C_sf"/>
</dbReference>
<dbReference type="EMBL" id="LRDC01000051">
    <property type="protein sequence ID" value="KVX00368.1"/>
    <property type="molecule type" value="Genomic_DNA"/>
</dbReference>
<dbReference type="Pfam" id="PF13410">
    <property type="entry name" value="GST_C_2"/>
    <property type="match status" value="1"/>
</dbReference>
<organism evidence="4">
    <name type="scientific">Shewanella frigidimarina</name>
    <dbReference type="NCBI Taxonomy" id="56812"/>
    <lineage>
        <taxon>Bacteria</taxon>
        <taxon>Pseudomonadati</taxon>
        <taxon>Pseudomonadota</taxon>
        <taxon>Gammaproteobacteria</taxon>
        <taxon>Alteromonadales</taxon>
        <taxon>Shewanellaceae</taxon>
        <taxon>Shewanella</taxon>
    </lineage>
</organism>
<dbReference type="CDD" id="cd03042">
    <property type="entry name" value="GST_N_Zeta"/>
    <property type="match status" value="1"/>
</dbReference>